<keyword evidence="2" id="KW-1185">Reference proteome</keyword>
<dbReference type="GO" id="GO:0003712">
    <property type="term" value="F:transcription coregulator activity"/>
    <property type="evidence" value="ECO:0007669"/>
    <property type="project" value="InterPro"/>
</dbReference>
<dbReference type="OrthoDB" id="1938591at2759"/>
<accession>A0A9N9B1K3</accession>
<evidence type="ECO:0000313" key="1">
    <source>
        <dbReference type="EMBL" id="CAG8549271.1"/>
    </source>
</evidence>
<reference evidence="1" key="1">
    <citation type="submission" date="2021-06" db="EMBL/GenBank/DDBJ databases">
        <authorList>
            <person name="Kallberg Y."/>
            <person name="Tangrot J."/>
            <person name="Rosling A."/>
        </authorList>
    </citation>
    <scope>NUCLEOTIDE SEQUENCE</scope>
    <source>
        <strain evidence="1">FL130A</strain>
    </source>
</reference>
<organism evidence="1 2">
    <name type="scientific">Ambispora leptoticha</name>
    <dbReference type="NCBI Taxonomy" id="144679"/>
    <lineage>
        <taxon>Eukaryota</taxon>
        <taxon>Fungi</taxon>
        <taxon>Fungi incertae sedis</taxon>
        <taxon>Mucoromycota</taxon>
        <taxon>Glomeromycotina</taxon>
        <taxon>Glomeromycetes</taxon>
        <taxon>Archaeosporales</taxon>
        <taxon>Ambisporaceae</taxon>
        <taxon>Ambispora</taxon>
    </lineage>
</organism>
<protein>
    <submittedName>
        <fullName evidence="1">626_t:CDS:1</fullName>
    </submittedName>
</protein>
<proteinExistence type="predicted"/>
<evidence type="ECO:0000313" key="2">
    <source>
        <dbReference type="Proteomes" id="UP000789508"/>
    </source>
</evidence>
<name>A0A9N9B1K3_9GLOM</name>
<comment type="caution">
    <text evidence="1">The sequence shown here is derived from an EMBL/GenBank/DDBJ whole genome shotgun (WGS) entry which is preliminary data.</text>
</comment>
<dbReference type="Proteomes" id="UP000789508">
    <property type="component" value="Unassembled WGS sequence"/>
</dbReference>
<dbReference type="InterPro" id="IPR008626">
    <property type="entry name" value="Mediator_Med15_fun"/>
</dbReference>
<dbReference type="AlphaFoldDB" id="A0A9N9B1K3"/>
<sequence>MSTFHAPIIRPTNRQPVHSASYTILPEPFQSVVVISSTQHQQAQQRVIQIDQEVRSAGVKICLIEDGLSEEEKQRYPTIMGELTPYYAKINRLVPFYYLISKNSDKAARDMLTMKYIIQQQYIALPEEKYIITLDALQEHKDLLVDGNPFTSAPSSNHLDTRLHKPSTPPLPQLSAGVSTLAKFLSLVENYDPLDDTSNRAGDLLITRRREDSVTNHVNIHHGGNILTRLESITSSSTNNSTEISRLRPDLLIAPYHHHSETTRTHGDPGRR</sequence>
<dbReference type="EMBL" id="CAJVPS010001744">
    <property type="protein sequence ID" value="CAG8549271.1"/>
    <property type="molecule type" value="Genomic_DNA"/>
</dbReference>
<gene>
    <name evidence="1" type="ORF">ALEPTO_LOCUS5797</name>
</gene>
<dbReference type="GO" id="GO:0006357">
    <property type="term" value="P:regulation of transcription by RNA polymerase II"/>
    <property type="evidence" value="ECO:0007669"/>
    <property type="project" value="InterPro"/>
</dbReference>
<dbReference type="GO" id="GO:0016592">
    <property type="term" value="C:mediator complex"/>
    <property type="evidence" value="ECO:0007669"/>
    <property type="project" value="InterPro"/>
</dbReference>
<dbReference type="Pfam" id="PF05397">
    <property type="entry name" value="Med15_fungi"/>
    <property type="match status" value="1"/>
</dbReference>